<comment type="similarity">
    <text evidence="3 10">Belongs to the PurH family.</text>
</comment>
<keyword evidence="4 10" id="KW-0808">Transferase</keyword>
<dbReference type="InterPro" id="IPR002695">
    <property type="entry name" value="PurH-like"/>
</dbReference>
<evidence type="ECO:0000256" key="7">
    <source>
        <dbReference type="ARBA" id="ARBA00023268"/>
    </source>
</evidence>
<dbReference type="SMART" id="SM00851">
    <property type="entry name" value="MGS"/>
    <property type="match status" value="1"/>
</dbReference>
<dbReference type="PROSITE" id="PS51855">
    <property type="entry name" value="MGS"/>
    <property type="match status" value="1"/>
</dbReference>
<evidence type="ECO:0000256" key="9">
    <source>
        <dbReference type="ARBA" id="ARBA00050687"/>
    </source>
</evidence>
<comment type="catalytic activity">
    <reaction evidence="9 10">
        <text>IMP + H2O = 5-formamido-1-(5-phospho-D-ribosyl)imidazole-4-carboxamide</text>
        <dbReference type="Rhea" id="RHEA:18445"/>
        <dbReference type="ChEBI" id="CHEBI:15377"/>
        <dbReference type="ChEBI" id="CHEBI:58053"/>
        <dbReference type="ChEBI" id="CHEBI:58467"/>
        <dbReference type="EC" id="3.5.4.10"/>
    </reaction>
</comment>
<dbReference type="UniPathway" id="UPA00074">
    <property type="reaction ID" value="UER00133"/>
</dbReference>
<dbReference type="InterPro" id="IPR024051">
    <property type="entry name" value="AICAR_Tfase_dup_dom_sf"/>
</dbReference>
<comment type="caution">
    <text evidence="12">The sequence shown here is derived from an EMBL/GenBank/DDBJ whole genome shotgun (WGS) entry which is preliminary data.</text>
</comment>
<sequence>MQIKRALISVSDKKGIVEFARGLHEMGVEILSTGGTATLIGEAGIPVRLVSDYTGCPEILDGRVKTLHPKIHGALLARRKKKSHMKQIVQNEIELIDLVVVNLYPFEEVARKEGVSIEEILENIDIGGPSMLRSAAKNYQDVVVITDPEDYQPILKEIKHNGKISMERRGALALKVFLRTAQYDAAISNYLKSALSLQPSALSPFPERLTLAFQKIQSLRYGENPHQQAAFYKEFDAGMETLAQAKKLHGKELSYNNILDLDAALKAVRDFEEICVVIIKHNNPCGIACGRTLLEAYNRARECDPVSAFGAVVGVNRKIDRSFAEEVNKTFIEVLIAPGFDDEALKILKRKEAIRLLTVGEVKRNSRPLPTEFDFKKVGGGLLLQDADQSKEALKMRTVTERKPTKEELKALLFAWRVVKHIKSNAIVFTTDEATVGIGAGQMSRVDSCKIAVMKARTPLKGTVVASDAFFPYRDGIDEIARAGATAIIQPGGSQRDTEIITACNKHGVAMVFTGRRHFRH</sequence>
<feature type="domain" description="MGS-like" evidence="11">
    <location>
        <begin position="1"/>
        <end position="146"/>
    </location>
</feature>
<dbReference type="Pfam" id="PF01808">
    <property type="entry name" value="AICARFT_IMPCHas"/>
    <property type="match status" value="1"/>
</dbReference>
<dbReference type="PIRSF" id="PIRSF000414">
    <property type="entry name" value="AICARFT_IMPCHas"/>
    <property type="match status" value="1"/>
</dbReference>
<dbReference type="FunFam" id="3.40.50.1380:FF:000001">
    <property type="entry name" value="Bifunctional purine biosynthesis protein PurH"/>
    <property type="match status" value="1"/>
</dbReference>
<dbReference type="InterPro" id="IPR016193">
    <property type="entry name" value="Cytidine_deaminase-like"/>
</dbReference>
<evidence type="ECO:0000256" key="5">
    <source>
        <dbReference type="ARBA" id="ARBA00022755"/>
    </source>
</evidence>
<dbReference type="SMART" id="SM00798">
    <property type="entry name" value="AICARFT_IMPCHas"/>
    <property type="match status" value="1"/>
</dbReference>
<comment type="pathway">
    <text evidence="1 10">Purine metabolism; IMP biosynthesis via de novo pathway; IMP from 5-formamido-1-(5-phospho-D-ribosyl)imidazole-4-carboxamide: step 1/1.</text>
</comment>
<dbReference type="CDD" id="cd01421">
    <property type="entry name" value="IMPCH"/>
    <property type="match status" value="1"/>
</dbReference>
<evidence type="ECO:0000256" key="6">
    <source>
        <dbReference type="ARBA" id="ARBA00022801"/>
    </source>
</evidence>
<comment type="domain">
    <text evidence="10">The IMP cyclohydrolase activity resides in the N-terminal region.</text>
</comment>
<evidence type="ECO:0000256" key="3">
    <source>
        <dbReference type="ARBA" id="ARBA00007667"/>
    </source>
</evidence>
<dbReference type="FunFam" id="3.40.140.20:FF:000002">
    <property type="entry name" value="Bifunctional purine biosynthesis protein PurH"/>
    <property type="match status" value="1"/>
</dbReference>
<dbReference type="AlphaFoldDB" id="A0A399G1B3"/>
<name>A0A399G1B3_UNCN2</name>
<dbReference type="PANTHER" id="PTHR11692">
    <property type="entry name" value="BIFUNCTIONAL PURINE BIOSYNTHESIS PROTEIN PURH"/>
    <property type="match status" value="1"/>
</dbReference>
<dbReference type="SUPFAM" id="SSF52335">
    <property type="entry name" value="Methylglyoxal synthase-like"/>
    <property type="match status" value="1"/>
</dbReference>
<dbReference type="PANTHER" id="PTHR11692:SF0">
    <property type="entry name" value="BIFUNCTIONAL PURINE BIOSYNTHESIS PROTEIN ATIC"/>
    <property type="match status" value="1"/>
</dbReference>
<dbReference type="GO" id="GO:0003937">
    <property type="term" value="F:IMP cyclohydrolase activity"/>
    <property type="evidence" value="ECO:0007669"/>
    <property type="project" value="UniProtKB-UniRule"/>
</dbReference>
<proteinExistence type="inferred from homology"/>
<dbReference type="Gene3D" id="3.40.50.1380">
    <property type="entry name" value="Methylglyoxal synthase-like domain"/>
    <property type="match status" value="1"/>
</dbReference>
<dbReference type="EC" id="3.5.4.10" evidence="10"/>
<dbReference type="GO" id="GO:0005829">
    <property type="term" value="C:cytosol"/>
    <property type="evidence" value="ECO:0007669"/>
    <property type="project" value="TreeGrafter"/>
</dbReference>
<organism evidence="12 13">
    <name type="scientific">candidate division NPL-UPA2 bacterium Unc8</name>
    <dbReference type="NCBI Taxonomy" id="1980939"/>
    <lineage>
        <taxon>Bacteria</taxon>
    </lineage>
</organism>
<dbReference type="NCBIfam" id="TIGR00355">
    <property type="entry name" value="purH"/>
    <property type="match status" value="1"/>
</dbReference>
<evidence type="ECO:0000313" key="12">
    <source>
        <dbReference type="EMBL" id="RII01143.1"/>
    </source>
</evidence>
<protein>
    <recommendedName>
        <fullName evidence="10">Bifunctional purine biosynthesis protein PurH</fullName>
    </recommendedName>
    <domain>
        <recommendedName>
            <fullName evidence="10">Phosphoribosylaminoimidazolecarboxamide formyltransferase</fullName>
            <ecNumber evidence="10">2.1.2.3</ecNumber>
        </recommendedName>
        <alternativeName>
            <fullName evidence="10">AICAR transformylase</fullName>
        </alternativeName>
    </domain>
    <domain>
        <recommendedName>
            <fullName evidence="10">IMP cyclohydrolase</fullName>
            <ecNumber evidence="10">3.5.4.10</ecNumber>
        </recommendedName>
        <alternativeName>
            <fullName evidence="10">ATIC</fullName>
        </alternativeName>
        <alternativeName>
            <fullName evidence="10">IMP synthase</fullName>
        </alternativeName>
        <alternativeName>
            <fullName evidence="10">Inosinicase</fullName>
        </alternativeName>
    </domain>
</protein>
<evidence type="ECO:0000256" key="1">
    <source>
        <dbReference type="ARBA" id="ARBA00004844"/>
    </source>
</evidence>
<keyword evidence="5 10" id="KW-0658">Purine biosynthesis</keyword>
<evidence type="ECO:0000256" key="10">
    <source>
        <dbReference type="HAMAP-Rule" id="MF_00139"/>
    </source>
</evidence>
<dbReference type="GO" id="GO:0004643">
    <property type="term" value="F:phosphoribosylaminoimidazolecarboxamide formyltransferase activity"/>
    <property type="evidence" value="ECO:0007669"/>
    <property type="project" value="UniProtKB-UniRule"/>
</dbReference>
<evidence type="ECO:0000256" key="2">
    <source>
        <dbReference type="ARBA" id="ARBA00004954"/>
    </source>
</evidence>
<dbReference type="InterPro" id="IPR011607">
    <property type="entry name" value="MGS-like_dom"/>
</dbReference>
<dbReference type="SUPFAM" id="SSF53927">
    <property type="entry name" value="Cytidine deaminase-like"/>
    <property type="match status" value="1"/>
</dbReference>
<dbReference type="InterPro" id="IPR036914">
    <property type="entry name" value="MGS-like_dom_sf"/>
</dbReference>
<evidence type="ECO:0000256" key="4">
    <source>
        <dbReference type="ARBA" id="ARBA00022679"/>
    </source>
</evidence>
<evidence type="ECO:0000313" key="13">
    <source>
        <dbReference type="Proteomes" id="UP000266287"/>
    </source>
</evidence>
<dbReference type="NCBIfam" id="NF002049">
    <property type="entry name" value="PRK00881.1"/>
    <property type="match status" value="1"/>
</dbReference>
<dbReference type="Gene3D" id="3.40.140.20">
    <property type="match status" value="2"/>
</dbReference>
<reference evidence="12 13" key="1">
    <citation type="submission" date="2018-08" db="EMBL/GenBank/DDBJ databases">
        <title>Draft genome of candidate division NPL-UPA2 bacterium Unc8 that adapted to ultra-basic serpentinizing groundwater.</title>
        <authorList>
            <person name="Ishii S."/>
            <person name="Suzuki S."/>
            <person name="Nealson K.H."/>
        </authorList>
    </citation>
    <scope>NUCLEOTIDE SEQUENCE [LARGE SCALE GENOMIC DNA]</scope>
    <source>
        <strain evidence="12">Unc8</strain>
    </source>
</reference>
<keyword evidence="6 10" id="KW-0378">Hydrolase</keyword>
<dbReference type="Pfam" id="PF02142">
    <property type="entry name" value="MGS"/>
    <property type="match status" value="1"/>
</dbReference>
<comment type="pathway">
    <text evidence="2 10">Purine metabolism; IMP biosynthesis via de novo pathway; 5-formamido-1-(5-phospho-D-ribosyl)imidazole-4-carboxamide from 5-amino-1-(5-phospho-D-ribosyl)imidazole-4-carboxamide (10-formyl THF route): step 1/1.</text>
</comment>
<evidence type="ECO:0000259" key="11">
    <source>
        <dbReference type="PROSITE" id="PS51855"/>
    </source>
</evidence>
<dbReference type="HAMAP" id="MF_00139">
    <property type="entry name" value="PurH"/>
    <property type="match status" value="1"/>
</dbReference>
<accession>A0A399G1B3</accession>
<comment type="catalytic activity">
    <reaction evidence="8 10">
        <text>(6R)-10-formyltetrahydrofolate + 5-amino-1-(5-phospho-beta-D-ribosyl)imidazole-4-carboxamide = 5-formamido-1-(5-phospho-D-ribosyl)imidazole-4-carboxamide + (6S)-5,6,7,8-tetrahydrofolate</text>
        <dbReference type="Rhea" id="RHEA:22192"/>
        <dbReference type="ChEBI" id="CHEBI:57453"/>
        <dbReference type="ChEBI" id="CHEBI:58467"/>
        <dbReference type="ChEBI" id="CHEBI:58475"/>
        <dbReference type="ChEBI" id="CHEBI:195366"/>
        <dbReference type="EC" id="2.1.2.3"/>
    </reaction>
</comment>
<dbReference type="Proteomes" id="UP000266287">
    <property type="component" value="Unassembled WGS sequence"/>
</dbReference>
<evidence type="ECO:0000256" key="8">
    <source>
        <dbReference type="ARBA" id="ARBA00050488"/>
    </source>
</evidence>
<keyword evidence="7 10" id="KW-0511">Multifunctional enzyme</keyword>
<dbReference type="GO" id="GO:0006189">
    <property type="term" value="P:'de novo' IMP biosynthetic process"/>
    <property type="evidence" value="ECO:0007669"/>
    <property type="project" value="UniProtKB-UniRule"/>
</dbReference>
<dbReference type="EMBL" id="NDHY01000001">
    <property type="protein sequence ID" value="RII01143.1"/>
    <property type="molecule type" value="Genomic_DNA"/>
</dbReference>
<gene>
    <name evidence="10 12" type="primary">purH</name>
    <name evidence="12" type="ORF">B9J77_01010</name>
</gene>
<dbReference type="EC" id="2.1.2.3" evidence="10"/>
<dbReference type="FunFam" id="3.40.140.20:FF:000001">
    <property type="entry name" value="Bifunctional purine biosynthesis protein PurH"/>
    <property type="match status" value="1"/>
</dbReference>